<keyword evidence="9" id="KW-0472">Membrane</keyword>
<keyword evidence="4" id="KW-0808">Transferase</keyword>
<keyword evidence="7" id="KW-0067">ATP-binding</keyword>
<feature type="transmembrane region" description="Helical" evidence="9">
    <location>
        <begin position="124"/>
        <end position="141"/>
    </location>
</feature>
<dbReference type="AlphaFoldDB" id="A0A6G4U9Y9"/>
<feature type="transmembrane region" description="Helical" evidence="9">
    <location>
        <begin position="53"/>
        <end position="71"/>
    </location>
</feature>
<evidence type="ECO:0000256" key="9">
    <source>
        <dbReference type="SAM" id="Phobius"/>
    </source>
</evidence>
<dbReference type="EC" id="2.7.13.3" evidence="2"/>
<keyword evidence="6 12" id="KW-0418">Kinase</keyword>
<evidence type="ECO:0000256" key="4">
    <source>
        <dbReference type="ARBA" id="ARBA00022679"/>
    </source>
</evidence>
<dbReference type="Pfam" id="PF02518">
    <property type="entry name" value="HATPase_c"/>
    <property type="match status" value="1"/>
</dbReference>
<dbReference type="EMBL" id="JAAKZV010000175">
    <property type="protein sequence ID" value="NGN68001.1"/>
    <property type="molecule type" value="Genomic_DNA"/>
</dbReference>
<evidence type="ECO:0000256" key="1">
    <source>
        <dbReference type="ARBA" id="ARBA00000085"/>
    </source>
</evidence>
<dbReference type="CDD" id="cd16917">
    <property type="entry name" value="HATPase_UhpB-NarQ-NarX-like"/>
    <property type="match status" value="1"/>
</dbReference>
<feature type="transmembrane region" description="Helical" evidence="9">
    <location>
        <begin position="147"/>
        <end position="167"/>
    </location>
</feature>
<keyword evidence="5" id="KW-0547">Nucleotide-binding</keyword>
<dbReference type="GO" id="GO:0016020">
    <property type="term" value="C:membrane"/>
    <property type="evidence" value="ECO:0007669"/>
    <property type="project" value="InterPro"/>
</dbReference>
<keyword evidence="8" id="KW-0902">Two-component regulatory system</keyword>
<dbReference type="Gene3D" id="1.20.5.1930">
    <property type="match status" value="1"/>
</dbReference>
<keyword evidence="13" id="KW-1185">Reference proteome</keyword>
<evidence type="ECO:0000259" key="11">
    <source>
        <dbReference type="Pfam" id="PF07730"/>
    </source>
</evidence>
<protein>
    <recommendedName>
        <fullName evidence="2">histidine kinase</fullName>
        <ecNumber evidence="2">2.7.13.3</ecNumber>
    </recommendedName>
</protein>
<gene>
    <name evidence="12" type="ORF">G5C51_29390</name>
</gene>
<dbReference type="InterPro" id="IPR036890">
    <property type="entry name" value="HATPase_C_sf"/>
</dbReference>
<keyword evidence="3" id="KW-0597">Phosphoprotein</keyword>
<sequence>MSDVVPPRLKRIEPGTWVGLAWAVGLVLTLVFFQRLPGESEAADLPASQLYRWDGVTTLVLATALTLVGCARLQRRPLLALTLMLLGAALAPSALGEGELPLLQFLAVDVAVYFIAAGHPRRTGITAAAMAVGTLAAYLTVRLSFGWTIGLSTELSVALTTVVAWLIGNSAYQARQHAEELRTRATVQAVTDERLRIARELHDVVAHTIGIVALQAGAARRVIDTQPARAREALAEVENASRETLAGLRHMLGALREAAEPDRPAPIDDAPGLADLDALAAATTAAGVRVAVAWRGTRRPLPPEIDLAAYRIAQEAVTNVVRHAGVRVCGVTVSYGTEELVVEVIDEGQAPAGGAGRGRSGGTGTGYGLVGMRERVALLHGEFEAGPRPEGGFRVAARLPLPAPAGDRFAEAATSSVQTPAAAQ</sequence>
<dbReference type="InterPro" id="IPR011712">
    <property type="entry name" value="Sig_transdc_His_kin_sub3_dim/P"/>
</dbReference>
<evidence type="ECO:0000256" key="6">
    <source>
        <dbReference type="ARBA" id="ARBA00022777"/>
    </source>
</evidence>
<dbReference type="RefSeq" id="WP_165241540.1">
    <property type="nucleotide sequence ID" value="NZ_JAAKZV010000175.1"/>
</dbReference>
<dbReference type="SUPFAM" id="SSF55874">
    <property type="entry name" value="ATPase domain of HSP90 chaperone/DNA topoisomerase II/histidine kinase"/>
    <property type="match status" value="1"/>
</dbReference>
<evidence type="ECO:0000256" key="8">
    <source>
        <dbReference type="ARBA" id="ARBA00023012"/>
    </source>
</evidence>
<evidence type="ECO:0000256" key="7">
    <source>
        <dbReference type="ARBA" id="ARBA00022840"/>
    </source>
</evidence>
<feature type="transmembrane region" description="Helical" evidence="9">
    <location>
        <begin position="12"/>
        <end position="33"/>
    </location>
</feature>
<dbReference type="InterPro" id="IPR003594">
    <property type="entry name" value="HATPase_dom"/>
</dbReference>
<dbReference type="PANTHER" id="PTHR24421:SF10">
    <property type="entry name" value="NITRATE_NITRITE SENSOR PROTEIN NARQ"/>
    <property type="match status" value="1"/>
</dbReference>
<dbReference type="Gene3D" id="3.30.565.10">
    <property type="entry name" value="Histidine kinase-like ATPase, C-terminal domain"/>
    <property type="match status" value="1"/>
</dbReference>
<comment type="catalytic activity">
    <reaction evidence="1">
        <text>ATP + protein L-histidine = ADP + protein N-phospho-L-histidine.</text>
        <dbReference type="EC" id="2.7.13.3"/>
    </reaction>
</comment>
<dbReference type="GO" id="GO:0000155">
    <property type="term" value="F:phosphorelay sensor kinase activity"/>
    <property type="evidence" value="ECO:0007669"/>
    <property type="project" value="InterPro"/>
</dbReference>
<dbReference type="GO" id="GO:0005524">
    <property type="term" value="F:ATP binding"/>
    <property type="evidence" value="ECO:0007669"/>
    <property type="project" value="UniProtKB-KW"/>
</dbReference>
<dbReference type="Proteomes" id="UP000481583">
    <property type="component" value="Unassembled WGS sequence"/>
</dbReference>
<dbReference type="InterPro" id="IPR050482">
    <property type="entry name" value="Sensor_HK_TwoCompSys"/>
</dbReference>
<organism evidence="12 13">
    <name type="scientific">Streptomyces coryli</name>
    <dbReference type="NCBI Taxonomy" id="1128680"/>
    <lineage>
        <taxon>Bacteria</taxon>
        <taxon>Bacillati</taxon>
        <taxon>Actinomycetota</taxon>
        <taxon>Actinomycetes</taxon>
        <taxon>Kitasatosporales</taxon>
        <taxon>Streptomycetaceae</taxon>
        <taxon>Streptomyces</taxon>
    </lineage>
</organism>
<feature type="transmembrane region" description="Helical" evidence="9">
    <location>
        <begin position="101"/>
        <end position="117"/>
    </location>
</feature>
<dbReference type="GO" id="GO:0046983">
    <property type="term" value="F:protein dimerization activity"/>
    <property type="evidence" value="ECO:0007669"/>
    <property type="project" value="InterPro"/>
</dbReference>
<accession>A0A6G4U9Y9</accession>
<evidence type="ECO:0000259" key="10">
    <source>
        <dbReference type="Pfam" id="PF02518"/>
    </source>
</evidence>
<keyword evidence="9" id="KW-0812">Transmembrane</keyword>
<proteinExistence type="predicted"/>
<reference evidence="12 13" key="1">
    <citation type="submission" date="2020-02" db="EMBL/GenBank/DDBJ databases">
        <title>Whole-genome analyses of novel actinobacteria.</title>
        <authorList>
            <person name="Sahin N."/>
        </authorList>
    </citation>
    <scope>NUCLEOTIDE SEQUENCE [LARGE SCALE GENOMIC DNA]</scope>
    <source>
        <strain evidence="12 13">A7024</strain>
    </source>
</reference>
<dbReference type="Pfam" id="PF07730">
    <property type="entry name" value="HisKA_3"/>
    <property type="match status" value="1"/>
</dbReference>
<comment type="caution">
    <text evidence="12">The sequence shown here is derived from an EMBL/GenBank/DDBJ whole genome shotgun (WGS) entry which is preliminary data.</text>
</comment>
<keyword evidence="9" id="KW-1133">Transmembrane helix</keyword>
<evidence type="ECO:0000256" key="5">
    <source>
        <dbReference type="ARBA" id="ARBA00022741"/>
    </source>
</evidence>
<evidence type="ECO:0000313" key="12">
    <source>
        <dbReference type="EMBL" id="NGN68001.1"/>
    </source>
</evidence>
<feature type="domain" description="Histidine kinase/HSP90-like ATPase" evidence="10">
    <location>
        <begin position="309"/>
        <end position="402"/>
    </location>
</feature>
<dbReference type="PANTHER" id="PTHR24421">
    <property type="entry name" value="NITRATE/NITRITE SENSOR PROTEIN NARX-RELATED"/>
    <property type="match status" value="1"/>
</dbReference>
<evidence type="ECO:0000256" key="2">
    <source>
        <dbReference type="ARBA" id="ARBA00012438"/>
    </source>
</evidence>
<evidence type="ECO:0000313" key="13">
    <source>
        <dbReference type="Proteomes" id="UP000481583"/>
    </source>
</evidence>
<feature type="domain" description="Signal transduction histidine kinase subgroup 3 dimerisation and phosphoacceptor" evidence="11">
    <location>
        <begin position="193"/>
        <end position="259"/>
    </location>
</feature>
<name>A0A6G4U9Y9_9ACTN</name>
<evidence type="ECO:0000256" key="3">
    <source>
        <dbReference type="ARBA" id="ARBA00022553"/>
    </source>
</evidence>
<feature type="transmembrane region" description="Helical" evidence="9">
    <location>
        <begin position="78"/>
        <end position="95"/>
    </location>
</feature>